<evidence type="ECO:0000313" key="1">
    <source>
        <dbReference type="EMBL" id="CEK82133.1"/>
    </source>
</evidence>
<accession>A0A0B7AMT8</accession>
<dbReference type="EMBL" id="HACG01035268">
    <property type="protein sequence ID" value="CEK82133.1"/>
    <property type="molecule type" value="Transcribed_RNA"/>
</dbReference>
<reference evidence="1" key="1">
    <citation type="submission" date="2014-12" db="EMBL/GenBank/DDBJ databases">
        <title>Insight into the proteome of Arion vulgaris.</title>
        <authorList>
            <person name="Aradska J."/>
            <person name="Bulat T."/>
            <person name="Smidak R."/>
            <person name="Sarate P."/>
            <person name="Gangsoo J."/>
            <person name="Sialana F."/>
            <person name="Bilban M."/>
            <person name="Lubec G."/>
        </authorList>
    </citation>
    <scope>NUCLEOTIDE SEQUENCE</scope>
    <source>
        <tissue evidence="1">Skin</tissue>
    </source>
</reference>
<gene>
    <name evidence="1" type="primary">ORF129809</name>
</gene>
<protein>
    <submittedName>
        <fullName evidence="1">Uncharacterized protein</fullName>
    </submittedName>
</protein>
<dbReference type="AlphaFoldDB" id="A0A0B7AMT8"/>
<feature type="non-terminal residue" evidence="1">
    <location>
        <position position="84"/>
    </location>
</feature>
<name>A0A0B7AMT8_9EUPU</name>
<sequence length="84" mass="9336">MLSLLTVLNETATCMQDQATSPIRDTIESTPCVQDEYAKEPSAVKKLIRAGWKPAAKSKIIKHSNKTIERSACDKMVILNTYPI</sequence>
<proteinExistence type="predicted"/>
<organism evidence="1">
    <name type="scientific">Arion vulgaris</name>
    <dbReference type="NCBI Taxonomy" id="1028688"/>
    <lineage>
        <taxon>Eukaryota</taxon>
        <taxon>Metazoa</taxon>
        <taxon>Spiralia</taxon>
        <taxon>Lophotrochozoa</taxon>
        <taxon>Mollusca</taxon>
        <taxon>Gastropoda</taxon>
        <taxon>Heterobranchia</taxon>
        <taxon>Euthyneura</taxon>
        <taxon>Panpulmonata</taxon>
        <taxon>Eupulmonata</taxon>
        <taxon>Stylommatophora</taxon>
        <taxon>Helicina</taxon>
        <taxon>Arionoidea</taxon>
        <taxon>Arionidae</taxon>
        <taxon>Arion</taxon>
    </lineage>
</organism>